<organism evidence="1 2">
    <name type="scientific">Marasmius oreades</name>
    <name type="common">fairy-ring Marasmius</name>
    <dbReference type="NCBI Taxonomy" id="181124"/>
    <lineage>
        <taxon>Eukaryota</taxon>
        <taxon>Fungi</taxon>
        <taxon>Dikarya</taxon>
        <taxon>Basidiomycota</taxon>
        <taxon>Agaricomycotina</taxon>
        <taxon>Agaricomycetes</taxon>
        <taxon>Agaricomycetidae</taxon>
        <taxon>Agaricales</taxon>
        <taxon>Marasmiineae</taxon>
        <taxon>Marasmiaceae</taxon>
        <taxon>Marasmius</taxon>
    </lineage>
</organism>
<dbReference type="AlphaFoldDB" id="A0A9P7RWE5"/>
<dbReference type="RefSeq" id="XP_043007459.1">
    <property type="nucleotide sequence ID" value="XM_043154998.1"/>
</dbReference>
<keyword evidence="2" id="KW-1185">Reference proteome</keyword>
<evidence type="ECO:0000313" key="1">
    <source>
        <dbReference type="EMBL" id="KAG7090989.1"/>
    </source>
</evidence>
<comment type="caution">
    <text evidence="1">The sequence shown here is derived from an EMBL/GenBank/DDBJ whole genome shotgun (WGS) entry which is preliminary data.</text>
</comment>
<dbReference type="GeneID" id="66079132"/>
<dbReference type="EMBL" id="CM032186">
    <property type="protein sequence ID" value="KAG7090989.1"/>
    <property type="molecule type" value="Genomic_DNA"/>
</dbReference>
<dbReference type="Proteomes" id="UP001049176">
    <property type="component" value="Chromosome 6"/>
</dbReference>
<reference evidence="1" key="1">
    <citation type="journal article" date="2021" name="Genome Biol. Evol.">
        <title>The assembled and annotated genome of the fairy-ring fungus Marasmius oreades.</title>
        <authorList>
            <person name="Hiltunen M."/>
            <person name="Ament-Velasquez S.L."/>
            <person name="Johannesson H."/>
        </authorList>
    </citation>
    <scope>NUCLEOTIDE SEQUENCE</scope>
    <source>
        <strain evidence="1">03SP1</strain>
    </source>
</reference>
<evidence type="ECO:0000313" key="2">
    <source>
        <dbReference type="Proteomes" id="UP001049176"/>
    </source>
</evidence>
<proteinExistence type="predicted"/>
<dbReference type="OrthoDB" id="3104247at2759"/>
<protein>
    <submittedName>
        <fullName evidence="1">Uncharacterized protein</fullName>
    </submittedName>
</protein>
<gene>
    <name evidence="1" type="ORF">E1B28_010056</name>
</gene>
<dbReference type="KEGG" id="more:E1B28_010056"/>
<name>A0A9P7RWE5_9AGAR</name>
<accession>A0A9P7RWE5</accession>
<sequence length="282" mass="32058">MQLKYPASIQAVVDNTPTSVAELFAQIDLELELVADQEAITEFERTSAIWAQHQVPLNVAKDLLDTARHTIQSGKFPPTECPIPEHSIYFAQLVLHVFVHCLSEFQHQQLHGDTDTPNLLPHPSRWSTIFPAYPTLEAYQDRFLQGPSDPLVKSHYLSDDNNPGITSLFTLLFLAILQERRNDPFKVSKEDMDEFLARSEVREWFDSQPGAVREECERLIGAEKSVAREERLRNARIDRKLCLKGARELCCVKAGKENDDYVCSKCLLCRLGGGRYATQNDD</sequence>